<dbReference type="AlphaFoldDB" id="A0A974XF04"/>
<evidence type="ECO:0000256" key="13">
    <source>
        <dbReference type="ARBA" id="ARBA00024986"/>
    </source>
</evidence>
<evidence type="ECO:0000256" key="1">
    <source>
        <dbReference type="ARBA" id="ARBA00004651"/>
    </source>
</evidence>
<dbReference type="GO" id="GO:0005886">
    <property type="term" value="C:plasma membrane"/>
    <property type="evidence" value="ECO:0007669"/>
    <property type="project" value="UniProtKB-SubCell"/>
</dbReference>
<evidence type="ECO:0000256" key="9">
    <source>
        <dbReference type="ARBA" id="ARBA00022989"/>
    </source>
</evidence>
<evidence type="ECO:0000256" key="11">
    <source>
        <dbReference type="ARBA" id="ARBA00023136"/>
    </source>
</evidence>
<evidence type="ECO:0000256" key="16">
    <source>
        <dbReference type="SAM" id="MobiDB-lite"/>
    </source>
</evidence>
<feature type="transmembrane region" description="Helical" evidence="17">
    <location>
        <begin position="147"/>
        <end position="168"/>
    </location>
</feature>
<dbReference type="CDD" id="cd01127">
    <property type="entry name" value="TrwB_TraG_TraD_VirD4"/>
    <property type="match status" value="1"/>
</dbReference>
<evidence type="ECO:0000256" key="8">
    <source>
        <dbReference type="ARBA" id="ARBA00022840"/>
    </source>
</evidence>
<feature type="transmembrane region" description="Helical" evidence="17">
    <location>
        <begin position="91"/>
        <end position="109"/>
    </location>
</feature>
<evidence type="ECO:0000313" key="20">
    <source>
        <dbReference type="Proteomes" id="UP000663499"/>
    </source>
</evidence>
<dbReference type="GO" id="GO:0005524">
    <property type="term" value="F:ATP binding"/>
    <property type="evidence" value="ECO:0007669"/>
    <property type="project" value="UniProtKB-UniRule"/>
</dbReference>
<feature type="domain" description="FtsK" evidence="18">
    <location>
        <begin position="424"/>
        <end position="615"/>
    </location>
</feature>
<evidence type="ECO:0000256" key="6">
    <source>
        <dbReference type="ARBA" id="ARBA00022741"/>
    </source>
</evidence>
<dbReference type="Proteomes" id="UP000663499">
    <property type="component" value="Chromosome"/>
</dbReference>
<evidence type="ECO:0000313" key="19">
    <source>
        <dbReference type="EMBL" id="QSX08608.1"/>
    </source>
</evidence>
<comment type="subunit">
    <text evidence="14">Homohexamer. Forms a ring that surrounds DNA.</text>
</comment>
<name>A0A974XF04_9FIRM</name>
<dbReference type="RefSeq" id="WP_207299949.1">
    <property type="nucleotide sequence ID" value="NZ_CP071444.1"/>
</dbReference>
<dbReference type="SMART" id="SM00382">
    <property type="entry name" value="AAA"/>
    <property type="match status" value="1"/>
</dbReference>
<dbReference type="Pfam" id="PF13491">
    <property type="entry name" value="FtsK_4TM"/>
    <property type="match status" value="1"/>
</dbReference>
<proteinExistence type="inferred from homology"/>
<feature type="transmembrane region" description="Helical" evidence="17">
    <location>
        <begin position="21"/>
        <end position="41"/>
    </location>
</feature>
<dbReference type="GO" id="GO:0051301">
    <property type="term" value="P:cell division"/>
    <property type="evidence" value="ECO:0007669"/>
    <property type="project" value="UniProtKB-KW"/>
</dbReference>
<evidence type="ECO:0000256" key="10">
    <source>
        <dbReference type="ARBA" id="ARBA00023125"/>
    </source>
</evidence>
<gene>
    <name evidence="19" type="ORF">J0B03_00500</name>
</gene>
<keyword evidence="12" id="KW-0131">Cell cycle</keyword>
<evidence type="ECO:0000256" key="4">
    <source>
        <dbReference type="ARBA" id="ARBA00022618"/>
    </source>
</evidence>
<evidence type="ECO:0000256" key="14">
    <source>
        <dbReference type="ARBA" id="ARBA00025923"/>
    </source>
</evidence>
<dbReference type="InterPro" id="IPR002543">
    <property type="entry name" value="FtsK_dom"/>
</dbReference>
<keyword evidence="7" id="KW-0159">Chromosome partition</keyword>
<protein>
    <submittedName>
        <fullName evidence="19">DNA translocase FtsK 4TM domain-containing protein</fullName>
    </submittedName>
</protein>
<keyword evidence="5 17" id="KW-0812">Transmembrane</keyword>
<keyword evidence="11 17" id="KW-0472">Membrane</keyword>
<evidence type="ECO:0000256" key="5">
    <source>
        <dbReference type="ARBA" id="ARBA00022692"/>
    </source>
</evidence>
<dbReference type="InterPro" id="IPR036388">
    <property type="entry name" value="WH-like_DNA-bd_sf"/>
</dbReference>
<keyword evidence="10" id="KW-0238">DNA-binding</keyword>
<evidence type="ECO:0000256" key="3">
    <source>
        <dbReference type="ARBA" id="ARBA00022475"/>
    </source>
</evidence>
<keyword evidence="9 17" id="KW-1133">Transmembrane helix</keyword>
<evidence type="ECO:0000256" key="17">
    <source>
        <dbReference type="SAM" id="Phobius"/>
    </source>
</evidence>
<dbReference type="InterPro" id="IPR003593">
    <property type="entry name" value="AAA+_ATPase"/>
</dbReference>
<dbReference type="SMART" id="SM00843">
    <property type="entry name" value="Ftsk_gamma"/>
    <property type="match status" value="1"/>
</dbReference>
<keyword evidence="8 15" id="KW-0067">ATP-binding</keyword>
<dbReference type="GO" id="GO:0003677">
    <property type="term" value="F:DNA binding"/>
    <property type="evidence" value="ECO:0007669"/>
    <property type="project" value="UniProtKB-KW"/>
</dbReference>
<organism evidence="19 20">
    <name type="scientific">Alkalibacter rhizosphaerae</name>
    <dbReference type="NCBI Taxonomy" id="2815577"/>
    <lineage>
        <taxon>Bacteria</taxon>
        <taxon>Bacillati</taxon>
        <taxon>Bacillota</taxon>
        <taxon>Clostridia</taxon>
        <taxon>Eubacteriales</taxon>
        <taxon>Eubacteriaceae</taxon>
        <taxon>Alkalibacter</taxon>
    </lineage>
</organism>
<sequence>MATRKTTKKKSKAPSTSKALIIRDVIALSIIFFGIYMIYFLSSENAGTVGNGLRTIVSFLFGRGSYYLSSVLILSGFMVVFGKVESPKKRLLIAGILLMVFLVMLFALLDEQVAEKIFSRELFAFTFTPSMGGGLLGTFFATLSIRLFSLTGTIILLVLMALIVLVLITSKSIQEYLEGGKSRVKQDTKRIGEAMRTAKPPFADKSTGKTSRQEVKQLDTDDIKILDYAEIRPQIKKTDQEQQIKETDAKKPVDATDKKPIKMKPEELEKEKEAVEHLIEERKALEKPYQFPSLQLLDDLKRTGGQRNRSEVMARARLLEKTLSDFGVMAKVSEVSVGPTVTRYELQPEPGVKVSKIVNLSNDLALSLATSDVRIEAPIPGKAAIGIEVPNKETDLVHMREIVESPVFRNHKSKISFALGKKLSGSVVMADIAKMPHMLIAGATGSGKSVCINSILISILYKATPEEVKLILIDPKMVELNNYNGIPHLLIPVVTDPKHAAGALNWGIKEMTKRYQAFKDAGVRDITRFNELAKEKGEEAMPRIVIIIDELADLMMVSPREVENAICRLAQLARAAGIHLVLATQRPSVDVITGLIKANIPSRISFAVSSMMDSRTILDMGGAEKLLGRGDMLYYPSGEPKPVRIQGTFISDKEVERVVEFVKKDGQPDYSETIIEEIKENKNPIDDDFDDDMLPKAIEIAMENGTISTSQVQRKLRLGYSRAGRIIDEMEERGIISGPDGSKPRKVLVQRHELADSDDTEE</sequence>
<dbReference type="InterPro" id="IPR025199">
    <property type="entry name" value="FtsK_4TM"/>
</dbReference>
<feature type="binding site" evidence="15">
    <location>
        <begin position="442"/>
        <end position="449"/>
    </location>
    <ligand>
        <name>ATP</name>
        <dbReference type="ChEBI" id="CHEBI:30616"/>
    </ligand>
</feature>
<dbReference type="SUPFAM" id="SSF46785">
    <property type="entry name" value="Winged helix' DNA-binding domain"/>
    <property type="match status" value="1"/>
</dbReference>
<comment type="subcellular location">
    <subcellularLocation>
        <location evidence="1">Cell membrane</location>
        <topology evidence="1">Multi-pass membrane protein</topology>
    </subcellularLocation>
</comment>
<evidence type="ECO:0000256" key="15">
    <source>
        <dbReference type="PROSITE-ProRule" id="PRU00289"/>
    </source>
</evidence>
<evidence type="ECO:0000256" key="12">
    <source>
        <dbReference type="ARBA" id="ARBA00023306"/>
    </source>
</evidence>
<feature type="transmembrane region" description="Helical" evidence="17">
    <location>
        <begin position="66"/>
        <end position="84"/>
    </location>
</feature>
<dbReference type="Pfam" id="PF01580">
    <property type="entry name" value="FtsK_SpoIIIE"/>
    <property type="match status" value="1"/>
</dbReference>
<dbReference type="Gene3D" id="3.30.980.40">
    <property type="match status" value="1"/>
</dbReference>
<keyword evidence="6 15" id="KW-0547">Nucleotide-binding</keyword>
<keyword evidence="20" id="KW-1185">Reference proteome</keyword>
<feature type="region of interest" description="Disordered" evidence="16">
    <location>
        <begin position="731"/>
        <end position="762"/>
    </location>
</feature>
<dbReference type="Gene3D" id="3.40.50.300">
    <property type="entry name" value="P-loop containing nucleotide triphosphate hydrolases"/>
    <property type="match status" value="1"/>
</dbReference>
<evidence type="ECO:0000256" key="2">
    <source>
        <dbReference type="ARBA" id="ARBA00006474"/>
    </source>
</evidence>
<dbReference type="InterPro" id="IPR018541">
    <property type="entry name" value="Ftsk_gamma"/>
</dbReference>
<dbReference type="PANTHER" id="PTHR22683">
    <property type="entry name" value="SPORULATION PROTEIN RELATED"/>
    <property type="match status" value="1"/>
</dbReference>
<keyword evidence="3" id="KW-1003">Cell membrane</keyword>
<dbReference type="InterPro" id="IPR041027">
    <property type="entry name" value="FtsK_alpha"/>
</dbReference>
<feature type="transmembrane region" description="Helical" evidence="17">
    <location>
        <begin position="121"/>
        <end position="140"/>
    </location>
</feature>
<dbReference type="Pfam" id="PF09397">
    <property type="entry name" value="FtsK_gamma"/>
    <property type="match status" value="1"/>
</dbReference>
<dbReference type="EMBL" id="CP071444">
    <property type="protein sequence ID" value="QSX08608.1"/>
    <property type="molecule type" value="Genomic_DNA"/>
</dbReference>
<dbReference type="InterPro" id="IPR050206">
    <property type="entry name" value="FtsK/SpoIIIE/SftA"/>
</dbReference>
<accession>A0A974XF04</accession>
<dbReference type="InterPro" id="IPR027417">
    <property type="entry name" value="P-loop_NTPase"/>
</dbReference>
<dbReference type="Pfam" id="PF17854">
    <property type="entry name" value="FtsK_alpha"/>
    <property type="match status" value="1"/>
</dbReference>
<dbReference type="GO" id="GO:0007059">
    <property type="term" value="P:chromosome segregation"/>
    <property type="evidence" value="ECO:0007669"/>
    <property type="project" value="UniProtKB-KW"/>
</dbReference>
<reference evidence="19" key="1">
    <citation type="submission" date="2021-03" db="EMBL/GenBank/DDBJ databases">
        <title>Alkalibacter marinus sp. nov., isolated from tidal flat sediment.</title>
        <authorList>
            <person name="Namirimu T."/>
            <person name="Yang J.-A."/>
            <person name="Yang S.-H."/>
            <person name="Kim Y.-J."/>
            <person name="Kwon K.K."/>
        </authorList>
    </citation>
    <scope>NUCLEOTIDE SEQUENCE</scope>
    <source>
        <strain evidence="19">ES005</strain>
    </source>
</reference>
<evidence type="ECO:0000259" key="18">
    <source>
        <dbReference type="PROSITE" id="PS50901"/>
    </source>
</evidence>
<dbReference type="PANTHER" id="PTHR22683:SF41">
    <property type="entry name" value="DNA TRANSLOCASE FTSK"/>
    <property type="match status" value="1"/>
</dbReference>
<dbReference type="SUPFAM" id="SSF52540">
    <property type="entry name" value="P-loop containing nucleoside triphosphate hydrolases"/>
    <property type="match status" value="1"/>
</dbReference>
<dbReference type="InterPro" id="IPR036390">
    <property type="entry name" value="WH_DNA-bd_sf"/>
</dbReference>
<dbReference type="KEGG" id="alka:J0B03_00500"/>
<keyword evidence="4" id="KW-0132">Cell division</keyword>
<dbReference type="PROSITE" id="PS50901">
    <property type="entry name" value="FTSK"/>
    <property type="match status" value="1"/>
</dbReference>
<dbReference type="Gene3D" id="1.10.10.10">
    <property type="entry name" value="Winged helix-like DNA-binding domain superfamily/Winged helix DNA-binding domain"/>
    <property type="match status" value="1"/>
</dbReference>
<comment type="similarity">
    <text evidence="2">Belongs to the FtsK/SpoIIIE/SftA family.</text>
</comment>
<comment type="function">
    <text evidence="13">Essential cell division protein that coordinates cell division and chromosome segregation. The N-terminus is involved in assembly of the cell-division machinery. The C-terminus functions as a DNA motor that moves dsDNA in an ATP-dependent manner towards the dif recombination site, which is located within the replication terminus region. Required for activation of the Xer recombinase, allowing activation of chromosome unlinking by recombination.</text>
</comment>
<evidence type="ECO:0000256" key="7">
    <source>
        <dbReference type="ARBA" id="ARBA00022829"/>
    </source>
</evidence>